<name>A0A4Y2W7K6_ARAVE</name>
<sequence length="84" mass="9754">MHLHPMPLFETFNLNFDEYNVLTRRQHIDTDTPRKVGHGGLVVRSRNRDRRFPVSDPDSTKDPSCFLDIVNVKSDVESQMPSGW</sequence>
<comment type="caution">
    <text evidence="1">The sequence shown here is derived from an EMBL/GenBank/DDBJ whole genome shotgun (WGS) entry which is preliminary data.</text>
</comment>
<proteinExistence type="predicted"/>
<organism evidence="1 2">
    <name type="scientific">Araneus ventricosus</name>
    <name type="common">Orbweaver spider</name>
    <name type="synonym">Epeira ventricosa</name>
    <dbReference type="NCBI Taxonomy" id="182803"/>
    <lineage>
        <taxon>Eukaryota</taxon>
        <taxon>Metazoa</taxon>
        <taxon>Ecdysozoa</taxon>
        <taxon>Arthropoda</taxon>
        <taxon>Chelicerata</taxon>
        <taxon>Arachnida</taxon>
        <taxon>Araneae</taxon>
        <taxon>Araneomorphae</taxon>
        <taxon>Entelegynae</taxon>
        <taxon>Araneoidea</taxon>
        <taxon>Araneidae</taxon>
        <taxon>Araneus</taxon>
    </lineage>
</organism>
<accession>A0A4Y2W7K6</accession>
<dbReference type="EMBL" id="BGPR01055568">
    <property type="protein sequence ID" value="GBO32120.1"/>
    <property type="molecule type" value="Genomic_DNA"/>
</dbReference>
<evidence type="ECO:0000313" key="2">
    <source>
        <dbReference type="Proteomes" id="UP000499080"/>
    </source>
</evidence>
<protein>
    <submittedName>
        <fullName evidence="1">Uncharacterized protein</fullName>
    </submittedName>
</protein>
<evidence type="ECO:0000313" key="1">
    <source>
        <dbReference type="EMBL" id="GBO32120.1"/>
    </source>
</evidence>
<dbReference type="Proteomes" id="UP000499080">
    <property type="component" value="Unassembled WGS sequence"/>
</dbReference>
<reference evidence="1 2" key="1">
    <citation type="journal article" date="2019" name="Sci. Rep.">
        <title>Orb-weaving spider Araneus ventricosus genome elucidates the spidroin gene catalogue.</title>
        <authorList>
            <person name="Kono N."/>
            <person name="Nakamura H."/>
            <person name="Ohtoshi R."/>
            <person name="Moran D.A.P."/>
            <person name="Shinohara A."/>
            <person name="Yoshida Y."/>
            <person name="Fujiwara M."/>
            <person name="Mori M."/>
            <person name="Tomita M."/>
            <person name="Arakawa K."/>
        </authorList>
    </citation>
    <scope>NUCLEOTIDE SEQUENCE [LARGE SCALE GENOMIC DNA]</scope>
</reference>
<gene>
    <name evidence="1" type="ORF">AVEN_2781_1</name>
</gene>
<dbReference type="AlphaFoldDB" id="A0A4Y2W7K6"/>
<keyword evidence="2" id="KW-1185">Reference proteome</keyword>